<proteinExistence type="predicted"/>
<dbReference type="Proteomes" id="UP000318212">
    <property type="component" value="Unassembled WGS sequence"/>
</dbReference>
<dbReference type="GO" id="GO:0005886">
    <property type="term" value="C:plasma membrane"/>
    <property type="evidence" value="ECO:0007669"/>
    <property type="project" value="TreeGrafter"/>
</dbReference>
<gene>
    <name evidence="2" type="ORF">FKV25_05680</name>
</gene>
<dbReference type="OrthoDB" id="9791851at2"/>
<dbReference type="PANTHER" id="PTHR30092">
    <property type="entry name" value="INNER MEMBRANE PROTEIN CRED"/>
    <property type="match status" value="1"/>
</dbReference>
<dbReference type="PANTHER" id="PTHR30092:SF0">
    <property type="entry name" value="INNER MEMBRANE PROTEIN CRED"/>
    <property type="match status" value="1"/>
</dbReference>
<keyword evidence="3" id="KW-1185">Reference proteome</keyword>
<dbReference type="InterPro" id="IPR010364">
    <property type="entry name" value="Uncharacterised_IM_CreD"/>
</dbReference>
<feature type="transmembrane region" description="Helical" evidence="1">
    <location>
        <begin position="397"/>
        <end position="414"/>
    </location>
</feature>
<sequence length="458" mass="50005">MRLWMKILLVAGMTLAILVPLTMIRGVIQERQAYRVQAVQEVARSYAGTQAFSGPVLVVPYTDTVWVEEKDEGGVPHRVERERTGRWLFFPETLEVGGPMRPDTRRLGLHEVRVYEWDGVAKARFRATIPGTDPDVRRRIGRPWLDYGFADVRGLLEPPVLQVDGRTLPVEDGLGGDGGNGVHARLPVPAPGSALSLDTRLAFTLGGAESLSLVPLGKQNSFAVASSWPHPRFSGSFLPRTREIGASGFDARWQVASVATNAQRQYREGRRLPASVGAGSDADPGQVHRDRPLDAVEVALVEPVNVYSQADRASKYGLLFVLLTFVGFFIFELVKHLRIHPIQYGLVGLALAIFFLLLVSLSEHIDFAWAYLVASVACIGLIGFYLVAVLQSALRGWGFAAMLATLYAALYGLLVSEDNALVLGAGLLFVILAGLMAITRRVDWYQLAGGSVPPLPRG</sequence>
<keyword evidence="1" id="KW-1133">Transmembrane helix</keyword>
<keyword evidence="1" id="KW-0472">Membrane</keyword>
<evidence type="ECO:0000313" key="2">
    <source>
        <dbReference type="EMBL" id="TQD47692.1"/>
    </source>
</evidence>
<dbReference type="Pfam" id="PF06123">
    <property type="entry name" value="CreD"/>
    <property type="match status" value="1"/>
</dbReference>
<name>A0A508APW2_9GAMM</name>
<dbReference type="NCBIfam" id="NF008712">
    <property type="entry name" value="PRK11715.1-1"/>
    <property type="match status" value="1"/>
</dbReference>
<reference evidence="2 3" key="1">
    <citation type="submission" date="2019-06" db="EMBL/GenBank/DDBJ databases">
        <title>Lysobacter alkalisoli sp. nov. isolated from saline soil.</title>
        <authorList>
            <person name="Sun J.-Q."/>
            <person name="Xu L."/>
        </authorList>
    </citation>
    <scope>NUCLEOTIDE SEQUENCE [LARGE SCALE GENOMIC DNA]</scope>
    <source>
        <strain evidence="2 3">JCM 31130</strain>
    </source>
</reference>
<feature type="transmembrane region" description="Helical" evidence="1">
    <location>
        <begin position="316"/>
        <end position="334"/>
    </location>
</feature>
<feature type="transmembrane region" description="Helical" evidence="1">
    <location>
        <begin position="341"/>
        <end position="362"/>
    </location>
</feature>
<evidence type="ECO:0000256" key="1">
    <source>
        <dbReference type="SAM" id="Phobius"/>
    </source>
</evidence>
<dbReference type="RefSeq" id="WP_141517824.1">
    <property type="nucleotide sequence ID" value="NZ_VICE01000053.1"/>
</dbReference>
<keyword evidence="1" id="KW-0812">Transmembrane</keyword>
<comment type="caution">
    <text evidence="2">The sequence shown here is derived from an EMBL/GenBank/DDBJ whole genome shotgun (WGS) entry which is preliminary data.</text>
</comment>
<feature type="transmembrane region" description="Helical" evidence="1">
    <location>
        <begin position="368"/>
        <end position="390"/>
    </location>
</feature>
<organism evidence="2 3">
    <name type="scientific">Marilutibacter aestuarii</name>
    <dbReference type="NCBI Taxonomy" id="1706195"/>
    <lineage>
        <taxon>Bacteria</taxon>
        <taxon>Pseudomonadati</taxon>
        <taxon>Pseudomonadota</taxon>
        <taxon>Gammaproteobacteria</taxon>
        <taxon>Lysobacterales</taxon>
        <taxon>Lysobacteraceae</taxon>
        <taxon>Marilutibacter</taxon>
    </lineage>
</organism>
<evidence type="ECO:0000313" key="3">
    <source>
        <dbReference type="Proteomes" id="UP000318212"/>
    </source>
</evidence>
<feature type="transmembrane region" description="Helical" evidence="1">
    <location>
        <begin position="420"/>
        <end position="438"/>
    </location>
</feature>
<dbReference type="AlphaFoldDB" id="A0A508APW2"/>
<dbReference type="EMBL" id="VICE01000053">
    <property type="protein sequence ID" value="TQD47692.1"/>
    <property type="molecule type" value="Genomic_DNA"/>
</dbReference>
<dbReference type="PIRSF" id="PIRSF004548">
    <property type="entry name" value="CreD"/>
    <property type="match status" value="1"/>
</dbReference>
<accession>A0A508APW2</accession>
<protein>
    <submittedName>
        <fullName evidence="2">Cell envelope integrity protein CreD</fullName>
    </submittedName>
</protein>